<protein>
    <submittedName>
        <fullName evidence="13">Mechanosensitive ion channel family protein</fullName>
    </submittedName>
</protein>
<reference evidence="14" key="1">
    <citation type="submission" date="2018-09" db="EMBL/GenBank/DDBJ databases">
        <title>Acidovorax cavernicola nov. sp. isolated from Gruta de las Maravillas (Aracena, Spain).</title>
        <authorList>
            <person name="Jurado V."/>
            <person name="Gutierrez-Patricio S."/>
            <person name="Gonzalez-Pimentel J.L."/>
            <person name="Miller A.Z."/>
            <person name="Laiz L."/>
            <person name="Saiz-Jimenez C."/>
        </authorList>
    </citation>
    <scope>NUCLEOTIDE SEQUENCE [LARGE SCALE GENOMIC DNA]</scope>
    <source>
        <strain evidence="14">1011MAR3C25</strain>
    </source>
</reference>
<dbReference type="InterPro" id="IPR023408">
    <property type="entry name" value="MscS_beta-dom_sf"/>
</dbReference>
<feature type="transmembrane region" description="Helical" evidence="8">
    <location>
        <begin position="366"/>
        <end position="383"/>
    </location>
</feature>
<dbReference type="OrthoDB" id="9799209at2"/>
<evidence type="ECO:0000313" key="13">
    <source>
        <dbReference type="EMBL" id="RJE83109.1"/>
    </source>
</evidence>
<evidence type="ECO:0000256" key="4">
    <source>
        <dbReference type="ARBA" id="ARBA00022692"/>
    </source>
</evidence>
<evidence type="ECO:0000313" key="14">
    <source>
        <dbReference type="Proteomes" id="UP000284202"/>
    </source>
</evidence>
<organism evidence="13 14">
    <name type="scientific">Paracoccus onubensis</name>
    <dbReference type="NCBI Taxonomy" id="1675788"/>
    <lineage>
        <taxon>Bacteria</taxon>
        <taxon>Pseudomonadati</taxon>
        <taxon>Pseudomonadota</taxon>
        <taxon>Alphaproteobacteria</taxon>
        <taxon>Rhodobacterales</taxon>
        <taxon>Paracoccaceae</taxon>
        <taxon>Paracoccus</taxon>
    </lineage>
</organism>
<dbReference type="EMBL" id="QZCG01000012">
    <property type="protein sequence ID" value="RJE83109.1"/>
    <property type="molecule type" value="Genomic_DNA"/>
</dbReference>
<comment type="caution">
    <text evidence="13">The sequence shown here is derived from an EMBL/GenBank/DDBJ whole genome shotgun (WGS) entry which is preliminary data.</text>
</comment>
<evidence type="ECO:0000259" key="10">
    <source>
        <dbReference type="Pfam" id="PF00924"/>
    </source>
</evidence>
<dbReference type="InterPro" id="IPR011066">
    <property type="entry name" value="MscS_channel_C_sf"/>
</dbReference>
<evidence type="ECO:0000259" key="12">
    <source>
        <dbReference type="Pfam" id="PF21082"/>
    </source>
</evidence>
<dbReference type="PANTHER" id="PTHR30347:SF1">
    <property type="entry name" value="MECHANOSENSITIVE CHANNEL MSCK"/>
    <property type="match status" value="1"/>
</dbReference>
<feature type="domain" description="Mechanosensitive ion channel MscS" evidence="10">
    <location>
        <begin position="607"/>
        <end position="674"/>
    </location>
</feature>
<feature type="transmembrane region" description="Helical" evidence="8">
    <location>
        <begin position="275"/>
        <end position="293"/>
    </location>
</feature>
<evidence type="ECO:0000256" key="1">
    <source>
        <dbReference type="ARBA" id="ARBA00004651"/>
    </source>
</evidence>
<feature type="signal peptide" evidence="9">
    <location>
        <begin position="1"/>
        <end position="24"/>
    </location>
</feature>
<evidence type="ECO:0000256" key="7">
    <source>
        <dbReference type="SAM" id="MobiDB-lite"/>
    </source>
</evidence>
<evidence type="ECO:0000256" key="2">
    <source>
        <dbReference type="ARBA" id="ARBA00008017"/>
    </source>
</evidence>
<evidence type="ECO:0000256" key="8">
    <source>
        <dbReference type="SAM" id="Phobius"/>
    </source>
</evidence>
<feature type="transmembrane region" description="Helical" evidence="8">
    <location>
        <begin position="325"/>
        <end position="346"/>
    </location>
</feature>
<dbReference type="RefSeq" id="WP_119750915.1">
    <property type="nucleotide sequence ID" value="NZ_QZCG01000012.1"/>
</dbReference>
<name>A0A418SQA6_9RHOB</name>
<dbReference type="SUPFAM" id="SSF82861">
    <property type="entry name" value="Mechanosensitive channel protein MscS (YggB), transmembrane region"/>
    <property type="match status" value="1"/>
</dbReference>
<keyword evidence="9" id="KW-0732">Signal</keyword>
<dbReference type="GO" id="GO:0005886">
    <property type="term" value="C:plasma membrane"/>
    <property type="evidence" value="ECO:0007669"/>
    <property type="project" value="UniProtKB-SubCell"/>
</dbReference>
<feature type="transmembrane region" description="Helical" evidence="8">
    <location>
        <begin position="472"/>
        <end position="496"/>
    </location>
</feature>
<dbReference type="InterPro" id="IPR011014">
    <property type="entry name" value="MscS_channel_TM-2"/>
</dbReference>
<dbReference type="Pfam" id="PF21082">
    <property type="entry name" value="MS_channel_3rd"/>
    <property type="match status" value="1"/>
</dbReference>
<dbReference type="SUPFAM" id="SSF82689">
    <property type="entry name" value="Mechanosensitive channel protein MscS (YggB), C-terminal domain"/>
    <property type="match status" value="1"/>
</dbReference>
<dbReference type="Pfam" id="PF00924">
    <property type="entry name" value="MS_channel_2nd"/>
    <property type="match status" value="1"/>
</dbReference>
<gene>
    <name evidence="13" type="ORF">D3P04_16765</name>
</gene>
<feature type="domain" description="Mechanosensitive ion channel MscS C-terminal" evidence="12">
    <location>
        <begin position="682"/>
        <end position="764"/>
    </location>
</feature>
<feature type="transmembrane region" description="Helical" evidence="8">
    <location>
        <begin position="411"/>
        <end position="428"/>
    </location>
</feature>
<keyword evidence="4 8" id="KW-0812">Transmembrane</keyword>
<dbReference type="InterPro" id="IPR006686">
    <property type="entry name" value="MscS_channel_CS"/>
</dbReference>
<dbReference type="InterPro" id="IPR006685">
    <property type="entry name" value="MscS_channel_2nd"/>
</dbReference>
<dbReference type="Gene3D" id="1.10.287.1260">
    <property type="match status" value="1"/>
</dbReference>
<dbReference type="InterPro" id="IPR052702">
    <property type="entry name" value="MscS-like_channel"/>
</dbReference>
<keyword evidence="6 8" id="KW-0472">Membrane</keyword>
<dbReference type="SUPFAM" id="SSF50182">
    <property type="entry name" value="Sm-like ribonucleoproteins"/>
    <property type="match status" value="1"/>
</dbReference>
<feature type="region of interest" description="Disordered" evidence="7">
    <location>
        <begin position="782"/>
        <end position="824"/>
    </location>
</feature>
<dbReference type="GO" id="GO:0008381">
    <property type="term" value="F:mechanosensitive monoatomic ion channel activity"/>
    <property type="evidence" value="ECO:0007669"/>
    <property type="project" value="UniProtKB-ARBA"/>
</dbReference>
<comment type="subcellular location">
    <subcellularLocation>
        <location evidence="1">Cell membrane</location>
        <topology evidence="1">Multi-pass membrane protein</topology>
    </subcellularLocation>
</comment>
<keyword evidence="5 8" id="KW-1133">Transmembrane helix</keyword>
<dbReference type="InterPro" id="IPR022249">
    <property type="entry name" value="DUF3772"/>
</dbReference>
<accession>A0A418SQA6</accession>
<sequence>MILIRRYLALFLTALLIFSQPLLAQESGEIDYQIWENVATQAERQSENIETTSEELAALRGRIVEWRGRLQAGKNVNGAEIKSVRDQIAALGPAPAEGETEDEEIADRRAQLQKNLSALQAPRLQADEAFSRAESIIRRIDEVTAERQVTELVRVSPSPLVPSNWPAALSDAGKLAQGIASEARQRTMDRDIWGEMQPKLPQVLGYLIAAVLLLTIGRRWIDGLPSRLSAHATEYSRAVVAFVASLGQIALPLIGLFLLVRAIKASALPGEWTLPFWNALPVTGMIVYSGYWLSRQLFPAQVVAYDTLWMEQKAKNSARRMVNTLAVLFGLHHLLSSAVLPLSGIYERLGDETNRVQLDVSEAAASVWHFLLIALAALALFRLGNALRRLNRSELEQQSARYRIMSFMGRLSRLVAVGTVIPGVMGMINLANGIIWPWILTLALFGVLILLKDFCADVFSMIKRGEEGAREGLIPMLIGFGLIILSLPVFLLIWGARGTDLAEMWVSFRQGVSFGGINLSPGSVLTLLIVFVIGYMMTRGLQGMFRNTILPKTKLDAGGQNAVVAGLGYVGIFLAALLAIASAGIDLSSLAIVAGALSVGIGFGLQNIVSNFVSGIILLIERPISVGDWIEAGGQQGIVQRISVRSTQVETFDKTEVIVPNSDLISQPVINWTRNSQTGRVIIPVGVAFGSDTRRVQQVLQEIIEDQPLVTVDPAPYVLFRGFGTDRLEFEIRAILSDVGAGLGVTSEVCHQIVERFAAEGIVIPFMQRDIWLRNPEALDRDAKPQVQAARPPAPQPDPRIAADTAEGGDSLPDSDGGPDDGAR</sequence>
<evidence type="ECO:0000256" key="9">
    <source>
        <dbReference type="SAM" id="SignalP"/>
    </source>
</evidence>
<feature type="domain" description="DUF3772" evidence="11">
    <location>
        <begin position="124"/>
        <end position="184"/>
    </location>
</feature>
<keyword evidence="3" id="KW-1003">Cell membrane</keyword>
<feature type="transmembrane region" description="Helical" evidence="8">
    <location>
        <begin position="238"/>
        <end position="263"/>
    </location>
</feature>
<dbReference type="PROSITE" id="PS01246">
    <property type="entry name" value="UPF0003"/>
    <property type="match status" value="1"/>
</dbReference>
<evidence type="ECO:0000256" key="6">
    <source>
        <dbReference type="ARBA" id="ARBA00023136"/>
    </source>
</evidence>
<keyword evidence="14" id="KW-1185">Reference proteome</keyword>
<dbReference type="PANTHER" id="PTHR30347">
    <property type="entry name" value="POTASSIUM CHANNEL RELATED"/>
    <property type="match status" value="1"/>
</dbReference>
<evidence type="ECO:0000259" key="11">
    <source>
        <dbReference type="Pfam" id="PF12607"/>
    </source>
</evidence>
<dbReference type="Pfam" id="PF12607">
    <property type="entry name" value="DUF3772"/>
    <property type="match status" value="1"/>
</dbReference>
<dbReference type="InterPro" id="IPR049278">
    <property type="entry name" value="MS_channel_C"/>
</dbReference>
<comment type="similarity">
    <text evidence="2">Belongs to the MscS (TC 1.A.23) family.</text>
</comment>
<feature type="chain" id="PRO_5019508392" evidence="9">
    <location>
        <begin position="25"/>
        <end position="824"/>
    </location>
</feature>
<feature type="transmembrane region" description="Helical" evidence="8">
    <location>
        <begin position="591"/>
        <end position="620"/>
    </location>
</feature>
<dbReference type="Gene3D" id="3.30.70.100">
    <property type="match status" value="1"/>
</dbReference>
<dbReference type="Proteomes" id="UP000284202">
    <property type="component" value="Unassembled WGS sequence"/>
</dbReference>
<feature type="transmembrane region" description="Helical" evidence="8">
    <location>
        <begin position="516"/>
        <end position="537"/>
    </location>
</feature>
<evidence type="ECO:0000256" key="5">
    <source>
        <dbReference type="ARBA" id="ARBA00022989"/>
    </source>
</evidence>
<dbReference type="AlphaFoldDB" id="A0A418SQA6"/>
<feature type="transmembrane region" description="Helical" evidence="8">
    <location>
        <begin position="562"/>
        <end position="585"/>
    </location>
</feature>
<dbReference type="Gene3D" id="2.30.30.60">
    <property type="match status" value="1"/>
</dbReference>
<evidence type="ECO:0000256" key="3">
    <source>
        <dbReference type="ARBA" id="ARBA00022475"/>
    </source>
</evidence>
<proteinExistence type="inferred from homology"/>
<feature type="transmembrane region" description="Helical" evidence="8">
    <location>
        <begin position="200"/>
        <end position="217"/>
    </location>
</feature>
<feature type="transmembrane region" description="Helical" evidence="8">
    <location>
        <begin position="434"/>
        <end position="451"/>
    </location>
</feature>
<feature type="compositionally biased region" description="Low complexity" evidence="7">
    <location>
        <begin position="799"/>
        <end position="816"/>
    </location>
</feature>
<dbReference type="InterPro" id="IPR010920">
    <property type="entry name" value="LSM_dom_sf"/>
</dbReference>